<dbReference type="Gene3D" id="1.10.101.10">
    <property type="entry name" value="PGBD-like superfamily/PGBD"/>
    <property type="match status" value="1"/>
</dbReference>
<evidence type="ECO:0000259" key="2">
    <source>
        <dbReference type="Pfam" id="PF05257"/>
    </source>
</evidence>
<gene>
    <name evidence="3" type="ORF">PSAKL28_24640</name>
</gene>
<dbReference type="EMBL" id="CP009048">
    <property type="protein sequence ID" value="AIL61675.1"/>
    <property type="molecule type" value="Genomic_DNA"/>
</dbReference>
<proteinExistence type="predicted"/>
<dbReference type="eggNOG" id="COG4990">
    <property type="taxonomic scope" value="Bacteria"/>
</dbReference>
<evidence type="ECO:0000313" key="4">
    <source>
        <dbReference type="Proteomes" id="UP000028931"/>
    </source>
</evidence>
<dbReference type="KEGG" id="palk:PSAKL28_24640"/>
<feature type="domain" description="Peptidoglycan binding-like" evidence="1">
    <location>
        <begin position="288"/>
        <end position="343"/>
    </location>
</feature>
<dbReference type="InterPro" id="IPR002477">
    <property type="entry name" value="Peptidoglycan-bd-like"/>
</dbReference>
<reference evidence="3 4" key="1">
    <citation type="submission" date="2014-07" db="EMBL/GenBank/DDBJ databases">
        <authorList>
            <person name="Lee K."/>
            <person name="Lim J.Y."/>
            <person name="Hwang I."/>
        </authorList>
    </citation>
    <scope>NUCLEOTIDE SEQUENCE [LARGE SCALE GENOMIC DNA]</scope>
    <source>
        <strain evidence="3 4">KL28</strain>
    </source>
</reference>
<name>A0A077FAX5_9PSED</name>
<dbReference type="AlphaFoldDB" id="A0A077FAX5"/>
<dbReference type="InterPro" id="IPR007921">
    <property type="entry name" value="CHAP_dom"/>
</dbReference>
<dbReference type="SUPFAM" id="SSF54001">
    <property type="entry name" value="Cysteine proteinases"/>
    <property type="match status" value="1"/>
</dbReference>
<evidence type="ECO:0000259" key="1">
    <source>
        <dbReference type="Pfam" id="PF01471"/>
    </source>
</evidence>
<dbReference type="SUPFAM" id="SSF47090">
    <property type="entry name" value="PGBD-like"/>
    <property type="match status" value="1"/>
</dbReference>
<dbReference type="InterPro" id="IPR038765">
    <property type="entry name" value="Papain-like_cys_pep_sf"/>
</dbReference>
<organism evidence="3 4">
    <name type="scientific">Pseudomonas alkylphenolica</name>
    <dbReference type="NCBI Taxonomy" id="237609"/>
    <lineage>
        <taxon>Bacteria</taxon>
        <taxon>Pseudomonadati</taxon>
        <taxon>Pseudomonadota</taxon>
        <taxon>Gammaproteobacteria</taxon>
        <taxon>Pseudomonadales</taxon>
        <taxon>Pseudomonadaceae</taxon>
        <taxon>Pseudomonas</taxon>
    </lineage>
</organism>
<dbReference type="OrthoDB" id="9798982at2"/>
<dbReference type="InterPro" id="IPR036366">
    <property type="entry name" value="PGBDSf"/>
</dbReference>
<feature type="domain" description="Peptidase C51" evidence="2">
    <location>
        <begin position="409"/>
        <end position="501"/>
    </location>
</feature>
<dbReference type="Proteomes" id="UP000028931">
    <property type="component" value="Chromosome"/>
</dbReference>
<dbReference type="RefSeq" id="WP_051939334.1">
    <property type="nucleotide sequence ID" value="NZ_CP009048.1"/>
</dbReference>
<sequence>MPNLSPDEVKQILVDTPPGMWIWRLAKIDRDYLNRLAEVGCKRVYLKVFDDLHDSSADDFFWDFQCTAAVVQAFNAKGISVVGWGYHFDQRTSIPVAEEVKAVALAMACGLDGYIVDVEAEVKSPKAKAPLDDLLTSLREATASKFLGYTSFGHPGFHSEVPWKLLDSKTDIAFPQIYFEKFRYGATDAQEVKEALAAHKSLGLKNPILPIWGSEEDAKHPATAATLQSFLNAFPGSSIFRAPTQGLAGQAWNLDYSSTAALITGPDPAPAPVSLGDFPGELRNGAKGKAVTALQTALAAKGFDPGKIDGEFGPLTEQALRQFQRINELTVDGIAGPVSWTALGGRPQPKAATVVFSSGSRERLASIAETEASMGLSWTDASSVAERYLKPLRAPMQKLGHIGSKPVFYNWCAAFVTYCARQAGYTIPDQPPGHKATMALVEMWKAWAKDQGVWHAVDDLTPERGDIVCFEWLDGDKTLDHIGIVRQGPGNGTTLQTAEGNRNNQSVNGTRQMKNVAGIIRLRPEV</sequence>
<dbReference type="eggNOG" id="COG3409">
    <property type="taxonomic scope" value="Bacteria"/>
</dbReference>
<dbReference type="Pfam" id="PF05257">
    <property type="entry name" value="CHAP"/>
    <property type="match status" value="1"/>
</dbReference>
<dbReference type="InterPro" id="IPR036365">
    <property type="entry name" value="PGBD-like_sf"/>
</dbReference>
<dbReference type="Pfam" id="PF01471">
    <property type="entry name" value="PG_binding_1"/>
    <property type="match status" value="1"/>
</dbReference>
<protein>
    <submittedName>
        <fullName evidence="3">Peptidoglycan-binding domain 1 protein</fullName>
    </submittedName>
</protein>
<evidence type="ECO:0000313" key="3">
    <source>
        <dbReference type="EMBL" id="AIL61675.1"/>
    </source>
</evidence>
<accession>A0A077FAX5</accession>
<dbReference type="HOGENOM" id="CLU_547379_0_0_6"/>
<dbReference type="Gene3D" id="3.90.1720.10">
    <property type="entry name" value="endopeptidase domain like (from Nostoc punctiforme)"/>
    <property type="match status" value="1"/>
</dbReference>